<comment type="caution">
    <text evidence="5">The sequence shown here is derived from an EMBL/GenBank/DDBJ whole genome shotgun (WGS) entry which is preliminary data.</text>
</comment>
<evidence type="ECO:0008006" key="7">
    <source>
        <dbReference type="Google" id="ProtNLM"/>
    </source>
</evidence>
<dbReference type="InterPro" id="IPR000889">
    <property type="entry name" value="Glutathione_peroxidase"/>
</dbReference>
<keyword evidence="4" id="KW-0732">Signal</keyword>
<keyword evidence="3" id="KW-0560">Oxidoreductase</keyword>
<dbReference type="GO" id="GO:0006979">
    <property type="term" value="P:response to oxidative stress"/>
    <property type="evidence" value="ECO:0007669"/>
    <property type="project" value="InterPro"/>
</dbReference>
<keyword evidence="2" id="KW-0575">Peroxidase</keyword>
<dbReference type="InterPro" id="IPR036249">
    <property type="entry name" value="Thioredoxin-like_sf"/>
</dbReference>
<proteinExistence type="inferred from homology"/>
<evidence type="ECO:0000256" key="2">
    <source>
        <dbReference type="ARBA" id="ARBA00022559"/>
    </source>
</evidence>
<dbReference type="PROSITE" id="PS51355">
    <property type="entry name" value="GLUTATHIONE_PEROXID_3"/>
    <property type="match status" value="1"/>
</dbReference>
<comment type="similarity">
    <text evidence="1">Belongs to the glutathione peroxidase family.</text>
</comment>
<feature type="chain" id="PRO_5042281761" description="Glutathione peroxidase" evidence="4">
    <location>
        <begin position="33"/>
        <end position="83"/>
    </location>
</feature>
<sequence length="83" mass="9294">MYRGEVASLNPRLLTRMLWAGLVTLAAVGAAAQDRMPSRPCYHHPSSGDTIYDFEEADLFKTKNISMEDYRGKVVLIVNVATY</sequence>
<feature type="signal peptide" evidence="4">
    <location>
        <begin position="1"/>
        <end position="32"/>
    </location>
</feature>
<evidence type="ECO:0000256" key="1">
    <source>
        <dbReference type="ARBA" id="ARBA00006926"/>
    </source>
</evidence>
<dbReference type="AlphaFoldDB" id="A0AAE1P0U1"/>
<dbReference type="SUPFAM" id="SSF52833">
    <property type="entry name" value="Thioredoxin-like"/>
    <property type="match status" value="1"/>
</dbReference>
<evidence type="ECO:0000256" key="4">
    <source>
        <dbReference type="SAM" id="SignalP"/>
    </source>
</evidence>
<dbReference type="Proteomes" id="UP001292094">
    <property type="component" value="Unassembled WGS sequence"/>
</dbReference>
<name>A0AAE1P0U1_9EUCA</name>
<evidence type="ECO:0000313" key="6">
    <source>
        <dbReference type="Proteomes" id="UP001292094"/>
    </source>
</evidence>
<protein>
    <recommendedName>
        <fullName evidence="7">Glutathione peroxidase</fullName>
    </recommendedName>
</protein>
<gene>
    <name evidence="5" type="ORF">Pmani_028646</name>
</gene>
<dbReference type="EMBL" id="JAWZYT010003307">
    <property type="protein sequence ID" value="KAK4299056.1"/>
    <property type="molecule type" value="Genomic_DNA"/>
</dbReference>
<accession>A0AAE1P0U1</accession>
<dbReference type="GO" id="GO:0004601">
    <property type="term" value="F:peroxidase activity"/>
    <property type="evidence" value="ECO:0007669"/>
    <property type="project" value="UniProtKB-KW"/>
</dbReference>
<reference evidence="5" key="1">
    <citation type="submission" date="2023-11" db="EMBL/GenBank/DDBJ databases">
        <title>Genome assemblies of two species of porcelain crab, Petrolisthes cinctipes and Petrolisthes manimaculis (Anomura: Porcellanidae).</title>
        <authorList>
            <person name="Angst P."/>
        </authorList>
    </citation>
    <scope>NUCLEOTIDE SEQUENCE</scope>
    <source>
        <strain evidence="5">PB745_02</strain>
        <tissue evidence="5">Gill</tissue>
    </source>
</reference>
<dbReference type="Gene3D" id="3.40.30.10">
    <property type="entry name" value="Glutaredoxin"/>
    <property type="match status" value="1"/>
</dbReference>
<keyword evidence="6" id="KW-1185">Reference proteome</keyword>
<evidence type="ECO:0000313" key="5">
    <source>
        <dbReference type="EMBL" id="KAK4299056.1"/>
    </source>
</evidence>
<organism evidence="5 6">
    <name type="scientific">Petrolisthes manimaculis</name>
    <dbReference type="NCBI Taxonomy" id="1843537"/>
    <lineage>
        <taxon>Eukaryota</taxon>
        <taxon>Metazoa</taxon>
        <taxon>Ecdysozoa</taxon>
        <taxon>Arthropoda</taxon>
        <taxon>Crustacea</taxon>
        <taxon>Multicrustacea</taxon>
        <taxon>Malacostraca</taxon>
        <taxon>Eumalacostraca</taxon>
        <taxon>Eucarida</taxon>
        <taxon>Decapoda</taxon>
        <taxon>Pleocyemata</taxon>
        <taxon>Anomura</taxon>
        <taxon>Galatheoidea</taxon>
        <taxon>Porcellanidae</taxon>
        <taxon>Petrolisthes</taxon>
    </lineage>
</organism>
<evidence type="ECO:0000256" key="3">
    <source>
        <dbReference type="ARBA" id="ARBA00023002"/>
    </source>
</evidence>